<accession>A0A506UM42</accession>
<reference evidence="1 2" key="1">
    <citation type="submission" date="2019-03" db="EMBL/GenBank/DDBJ databases">
        <title>The complete genome sequence of Neokomagataea sp. Jb2 NBRC113641.</title>
        <authorList>
            <person name="Chua K.-O."/>
            <person name="Chan K.-G."/>
            <person name="See-Too W.-S."/>
        </authorList>
    </citation>
    <scope>NUCLEOTIDE SEQUENCE [LARGE SCALE GENOMIC DNA]</scope>
    <source>
        <strain evidence="1 2">Jb2</strain>
    </source>
</reference>
<dbReference type="AlphaFoldDB" id="A0A506UM42"/>
<dbReference type="EMBL" id="SORZ01000002">
    <property type="protein sequence ID" value="TPW34420.1"/>
    <property type="molecule type" value="Genomic_DNA"/>
</dbReference>
<comment type="caution">
    <text evidence="1">The sequence shown here is derived from an EMBL/GenBank/DDBJ whole genome shotgun (WGS) entry which is preliminary data.</text>
</comment>
<sequence>MRPHFIAYIDEAGDEGLDKLSSPEASGQSRWLVLGGLLVRKEYDAQVVAWRDETVAATVPPHIRNKLSGQRKKRSLHFKDLKHYQRVAACEAIKDKRFGIVCVCSNKETLLNNEKEKNFFSQKGNLYNYLTRFLLERLTWQLAQFPCEEGEKPRLTICFSRRGGTNYESMKEYFELMRDGREVKRPIRSIDWEIFSPDDIKVENHSKRAGLQLADVVTSATFQGLNPGQYGYCEPRYALTLASRFLHRNRKGNIRNHGLTLIPSFETCPLTEDQKEFILELERRQSQARNKYESNGS</sequence>
<organism evidence="1 2">
    <name type="scientific">Oecophyllibacter saccharovorans</name>
    <dbReference type="NCBI Taxonomy" id="2558360"/>
    <lineage>
        <taxon>Bacteria</taxon>
        <taxon>Pseudomonadati</taxon>
        <taxon>Pseudomonadota</taxon>
        <taxon>Alphaproteobacteria</taxon>
        <taxon>Acetobacterales</taxon>
        <taxon>Acetobacteraceae</taxon>
        <taxon>Oecophyllibacter</taxon>
    </lineage>
</organism>
<protein>
    <submittedName>
        <fullName evidence="1">DUF3800 domain-containing protein</fullName>
    </submittedName>
</protein>
<evidence type="ECO:0000313" key="1">
    <source>
        <dbReference type="EMBL" id="TPW34420.1"/>
    </source>
</evidence>
<gene>
    <name evidence="1" type="ORF">E3202_08005</name>
</gene>
<dbReference type="RefSeq" id="WP_165601003.1">
    <property type="nucleotide sequence ID" value="NZ_SORZ01000002.1"/>
</dbReference>
<dbReference type="Pfam" id="PF12686">
    <property type="entry name" value="DUF3800"/>
    <property type="match status" value="1"/>
</dbReference>
<dbReference type="Proteomes" id="UP000315037">
    <property type="component" value="Unassembled WGS sequence"/>
</dbReference>
<name>A0A506UM42_9PROT</name>
<proteinExistence type="predicted"/>
<keyword evidence="2" id="KW-1185">Reference proteome</keyword>
<dbReference type="InterPro" id="IPR024524">
    <property type="entry name" value="DUF3800"/>
</dbReference>
<evidence type="ECO:0000313" key="2">
    <source>
        <dbReference type="Proteomes" id="UP000315037"/>
    </source>
</evidence>